<dbReference type="Proteomes" id="UP001321543">
    <property type="component" value="Chromosome"/>
</dbReference>
<sequence length="84" mass="9284">MTPRAMQPEEMAALIESLGPLHLRPDGVTLVHRDGGVFRLDGPTVRRFVAEEVWRPMPTQAVGKAIEMLADRALDVRSPPPEAE</sequence>
<name>A0ABM8FWB5_9MICO</name>
<organism evidence="1 2">
    <name type="scientific">Microbacterium suwonense</name>
    <dbReference type="NCBI Taxonomy" id="683047"/>
    <lineage>
        <taxon>Bacteria</taxon>
        <taxon>Bacillati</taxon>
        <taxon>Actinomycetota</taxon>
        <taxon>Actinomycetes</taxon>
        <taxon>Micrococcales</taxon>
        <taxon>Microbacteriaceae</taxon>
        <taxon>Microbacterium</taxon>
    </lineage>
</organism>
<evidence type="ECO:0000313" key="1">
    <source>
        <dbReference type="EMBL" id="BDZ39916.1"/>
    </source>
</evidence>
<proteinExistence type="predicted"/>
<protein>
    <submittedName>
        <fullName evidence="1">Uncharacterized protein</fullName>
    </submittedName>
</protein>
<keyword evidence="2" id="KW-1185">Reference proteome</keyword>
<dbReference type="EMBL" id="AP027728">
    <property type="protein sequence ID" value="BDZ39916.1"/>
    <property type="molecule type" value="Genomic_DNA"/>
</dbReference>
<reference evidence="2" key="1">
    <citation type="journal article" date="2019" name="Int. J. Syst. Evol. Microbiol.">
        <title>The Global Catalogue of Microorganisms (GCM) 10K type strain sequencing project: providing services to taxonomists for standard genome sequencing and annotation.</title>
        <authorList>
            <consortium name="The Broad Institute Genomics Platform"/>
            <consortium name="The Broad Institute Genome Sequencing Center for Infectious Disease"/>
            <person name="Wu L."/>
            <person name="Ma J."/>
        </authorList>
    </citation>
    <scope>NUCLEOTIDE SEQUENCE [LARGE SCALE GENOMIC DNA]</scope>
    <source>
        <strain evidence="2">NBRC 106310</strain>
    </source>
</reference>
<evidence type="ECO:0000313" key="2">
    <source>
        <dbReference type="Proteomes" id="UP001321543"/>
    </source>
</evidence>
<gene>
    <name evidence="1" type="ORF">GCM10025863_25300</name>
</gene>
<accession>A0ABM8FWB5</accession>